<name>A0A8G2DTU4_9SPHN</name>
<evidence type="ECO:0000259" key="1">
    <source>
        <dbReference type="Pfam" id="PF04909"/>
    </source>
</evidence>
<dbReference type="Proteomes" id="UP000291572">
    <property type="component" value="Unassembled WGS sequence"/>
</dbReference>
<feature type="domain" description="Amidohydrolase-related" evidence="1">
    <location>
        <begin position="19"/>
        <end position="282"/>
    </location>
</feature>
<dbReference type="GO" id="GO:0016787">
    <property type="term" value="F:hydrolase activity"/>
    <property type="evidence" value="ECO:0007669"/>
    <property type="project" value="UniProtKB-KW"/>
</dbReference>
<dbReference type="EMBL" id="SEOO01000081">
    <property type="protein sequence ID" value="RYM05349.1"/>
    <property type="molecule type" value="Genomic_DNA"/>
</dbReference>
<dbReference type="SUPFAM" id="SSF51556">
    <property type="entry name" value="Metallo-dependent hydrolases"/>
    <property type="match status" value="1"/>
</dbReference>
<dbReference type="Pfam" id="PF04909">
    <property type="entry name" value="Amidohydro_2"/>
    <property type="match status" value="1"/>
</dbReference>
<protein>
    <submittedName>
        <fullName evidence="2">Amidohydrolase</fullName>
    </submittedName>
</protein>
<comment type="caution">
    <text evidence="2">The sequence shown here is derived from an EMBL/GenBank/DDBJ whole genome shotgun (WGS) entry which is preliminary data.</text>
</comment>
<gene>
    <name evidence="2" type="ORF">EWH12_21285</name>
</gene>
<evidence type="ECO:0000313" key="3">
    <source>
        <dbReference type="Proteomes" id="UP000291572"/>
    </source>
</evidence>
<dbReference type="AlphaFoldDB" id="A0A8G2DTU4"/>
<proteinExistence type="predicted"/>
<dbReference type="Gene3D" id="3.20.20.140">
    <property type="entry name" value="Metal-dependent hydrolases"/>
    <property type="match status" value="1"/>
</dbReference>
<dbReference type="OrthoDB" id="9787654at2"/>
<keyword evidence="2" id="KW-0378">Hydrolase</keyword>
<dbReference type="InterPro" id="IPR032466">
    <property type="entry name" value="Metal_Hydrolase"/>
</dbReference>
<reference evidence="2 3" key="1">
    <citation type="submission" date="2019-02" db="EMBL/GenBank/DDBJ databases">
        <authorList>
            <person name="Feng G."/>
        </authorList>
    </citation>
    <scope>NUCLEOTIDE SEQUENCE [LARGE SCALE GENOMIC DNA]</scope>
    <source>
        <strain evidence="2 3">CCTCC AB 2011146</strain>
    </source>
</reference>
<organism evidence="2 3">
    <name type="scientific">Sphingobium cupriresistens</name>
    <dbReference type="NCBI Taxonomy" id="1132417"/>
    <lineage>
        <taxon>Bacteria</taxon>
        <taxon>Pseudomonadati</taxon>
        <taxon>Pseudomonadota</taxon>
        <taxon>Alphaproteobacteria</taxon>
        <taxon>Sphingomonadales</taxon>
        <taxon>Sphingomonadaceae</taxon>
        <taxon>Sphingobium</taxon>
    </lineage>
</organism>
<dbReference type="InterPro" id="IPR006680">
    <property type="entry name" value="Amidohydro-rel"/>
</dbReference>
<sequence length="283" mass="31286">MRPAETLERPVFEMPGGAVDAHMHIFGPLDRYPSVERPHYTLPDATLVQFRAAMQVLGLRNFVIVQPSFYDTDNRCLIDNLKAAGDIARGVVMVEPDIDAATLQAYTDAGVCGVRLDLFKRAQLPLVEIQAYILAMAAKVAPFGWHLQFYAPGFIVRDLIDFLGALEIDYVIDHMGYMLEEDGLTEADFARLLALMTQGRCGLKLSAPYRLAKKRGMDAVNEIAKTIVAAAPERAIWGSDWPHIPEGARDTGALLNLLAIWAPDPAVRKQILSDNPRKLLGFA</sequence>
<evidence type="ECO:0000313" key="2">
    <source>
        <dbReference type="EMBL" id="RYM05349.1"/>
    </source>
</evidence>
<dbReference type="InterPro" id="IPR052358">
    <property type="entry name" value="Aro_Compnd_Degr_Hydrolases"/>
</dbReference>
<dbReference type="PANTHER" id="PTHR35563:SF2">
    <property type="entry name" value="BARREL METAL-DEPENDENT HYDROLASE, PUTATIVE (AFU_ORTHOLOGUE AFUA_1G16240)-RELATED"/>
    <property type="match status" value="1"/>
</dbReference>
<accession>A0A8G2DTU4</accession>
<dbReference type="PANTHER" id="PTHR35563">
    <property type="entry name" value="BARREL METAL-DEPENDENT HYDROLASE, PUTATIVE (AFU_ORTHOLOGUE AFUA_1G16240)-RELATED"/>
    <property type="match status" value="1"/>
</dbReference>